<reference evidence="2" key="1">
    <citation type="submission" date="2016-02" db="EMBL/GenBank/DDBJ databases">
        <authorList>
            <person name="Shin S.-K."/>
            <person name="Yi H."/>
            <person name="Kim E."/>
        </authorList>
    </citation>
    <scope>NUCLEOTIDE SEQUENCE [LARGE SCALE GENOMIC DNA]</scope>
    <source>
        <strain evidence="2">LPB0003</strain>
    </source>
</reference>
<dbReference type="PROSITE" id="PS51257">
    <property type="entry name" value="PROKAR_LIPOPROTEIN"/>
    <property type="match status" value="1"/>
</dbReference>
<protein>
    <recommendedName>
        <fullName evidence="3">Lipoprotein</fullName>
    </recommendedName>
</protein>
<sequence>MRLNYLLFSCFLLAALSCKQKPAYNPFDNQFNIDESYFITDKLDTIWDTCGYYTLEKKEGDFKIHYGYLDTSLLGKGFSLEIDSIKLSINYSYEMRDSINKLSFNPKRLNEVLKRFDYEFYKQEGVQVFLINKKENIIDTAVIYSNTIDDINFNRFINFTNRNKKYKDW</sequence>
<dbReference type="OrthoDB" id="1453261at2"/>
<evidence type="ECO:0000313" key="1">
    <source>
        <dbReference type="EMBL" id="OBY61389.1"/>
    </source>
</evidence>
<keyword evidence="2" id="KW-1185">Reference proteome</keyword>
<comment type="caution">
    <text evidence="1">The sequence shown here is derived from an EMBL/GenBank/DDBJ whole genome shotgun (WGS) entry which is preliminary data.</text>
</comment>
<gene>
    <name evidence="1" type="ORF">LPB3_16390</name>
</gene>
<proteinExistence type="predicted"/>
<name>A0A1B8TP72_9FLAO</name>
<organism evidence="1 2">
    <name type="scientific">Polaribacter vadi</name>
    <dbReference type="NCBI Taxonomy" id="1774273"/>
    <lineage>
        <taxon>Bacteria</taxon>
        <taxon>Pseudomonadati</taxon>
        <taxon>Bacteroidota</taxon>
        <taxon>Flavobacteriia</taxon>
        <taxon>Flavobacteriales</taxon>
        <taxon>Flavobacteriaceae</taxon>
    </lineage>
</organism>
<accession>A0A1B8TP72</accession>
<dbReference type="RefSeq" id="WP_065320719.1">
    <property type="nucleotide sequence ID" value="NZ_CP017477.1"/>
</dbReference>
<dbReference type="KEGG" id="pob:LPB03_16450"/>
<dbReference type="EMBL" id="LSFM01000027">
    <property type="protein sequence ID" value="OBY61389.1"/>
    <property type="molecule type" value="Genomic_DNA"/>
</dbReference>
<dbReference type="AlphaFoldDB" id="A0A1B8TP72"/>
<evidence type="ECO:0000313" key="2">
    <source>
        <dbReference type="Proteomes" id="UP000092584"/>
    </source>
</evidence>
<dbReference type="STRING" id="1774273.LPB03_16450"/>
<dbReference type="Proteomes" id="UP000092584">
    <property type="component" value="Unassembled WGS sequence"/>
</dbReference>
<evidence type="ECO:0008006" key="3">
    <source>
        <dbReference type="Google" id="ProtNLM"/>
    </source>
</evidence>